<keyword evidence="2" id="KW-1185">Reference proteome</keyword>
<reference evidence="2" key="1">
    <citation type="journal article" date="2013" name="Nature">
        <title>Pan genome of the phytoplankton Emiliania underpins its global distribution.</title>
        <authorList>
            <person name="Read B.A."/>
            <person name="Kegel J."/>
            <person name="Klute M.J."/>
            <person name="Kuo A."/>
            <person name="Lefebvre S.C."/>
            <person name="Maumus F."/>
            <person name="Mayer C."/>
            <person name="Miller J."/>
            <person name="Monier A."/>
            <person name="Salamov A."/>
            <person name="Young J."/>
            <person name="Aguilar M."/>
            <person name="Claverie J.M."/>
            <person name="Frickenhaus S."/>
            <person name="Gonzalez K."/>
            <person name="Herman E.K."/>
            <person name="Lin Y.C."/>
            <person name="Napier J."/>
            <person name="Ogata H."/>
            <person name="Sarno A.F."/>
            <person name="Shmutz J."/>
            <person name="Schroeder D."/>
            <person name="de Vargas C."/>
            <person name="Verret F."/>
            <person name="von Dassow P."/>
            <person name="Valentin K."/>
            <person name="Van de Peer Y."/>
            <person name="Wheeler G."/>
            <person name="Dacks J.B."/>
            <person name="Delwiche C.F."/>
            <person name="Dyhrman S.T."/>
            <person name="Glockner G."/>
            <person name="John U."/>
            <person name="Richards T."/>
            <person name="Worden A.Z."/>
            <person name="Zhang X."/>
            <person name="Grigoriev I.V."/>
            <person name="Allen A.E."/>
            <person name="Bidle K."/>
            <person name="Borodovsky M."/>
            <person name="Bowler C."/>
            <person name="Brownlee C."/>
            <person name="Cock J.M."/>
            <person name="Elias M."/>
            <person name="Gladyshev V.N."/>
            <person name="Groth M."/>
            <person name="Guda C."/>
            <person name="Hadaegh A."/>
            <person name="Iglesias-Rodriguez M.D."/>
            <person name="Jenkins J."/>
            <person name="Jones B.M."/>
            <person name="Lawson T."/>
            <person name="Leese F."/>
            <person name="Lindquist E."/>
            <person name="Lobanov A."/>
            <person name="Lomsadze A."/>
            <person name="Malik S.B."/>
            <person name="Marsh M.E."/>
            <person name="Mackinder L."/>
            <person name="Mock T."/>
            <person name="Mueller-Roeber B."/>
            <person name="Pagarete A."/>
            <person name="Parker M."/>
            <person name="Probert I."/>
            <person name="Quesneville H."/>
            <person name="Raines C."/>
            <person name="Rensing S.A."/>
            <person name="Riano-Pachon D.M."/>
            <person name="Richier S."/>
            <person name="Rokitta S."/>
            <person name="Shiraiwa Y."/>
            <person name="Soanes D.M."/>
            <person name="van der Giezen M."/>
            <person name="Wahlund T.M."/>
            <person name="Williams B."/>
            <person name="Wilson W."/>
            <person name="Wolfe G."/>
            <person name="Wurch L.L."/>
        </authorList>
    </citation>
    <scope>NUCLEOTIDE SEQUENCE</scope>
</reference>
<reference evidence="1" key="2">
    <citation type="submission" date="2024-10" db="UniProtKB">
        <authorList>
            <consortium name="EnsemblProtists"/>
        </authorList>
    </citation>
    <scope>IDENTIFICATION</scope>
</reference>
<dbReference type="GeneID" id="19046548"/>
<dbReference type="KEGG" id="ehx:EMIHUDRAFT_449809"/>
<protein>
    <submittedName>
        <fullName evidence="1">Uncharacterized protein</fullName>
    </submittedName>
</protein>
<dbReference type="HOGENOM" id="CLU_545685_0_0_1"/>
<proteinExistence type="predicted"/>
<dbReference type="Proteomes" id="UP000013827">
    <property type="component" value="Unassembled WGS sequence"/>
</dbReference>
<accession>A0A0D3K0B3</accession>
<dbReference type="EnsemblProtists" id="EOD29198">
    <property type="protein sequence ID" value="EOD29198"/>
    <property type="gene ID" value="EMIHUDRAFT_449809"/>
</dbReference>
<evidence type="ECO:0000313" key="2">
    <source>
        <dbReference type="Proteomes" id="UP000013827"/>
    </source>
</evidence>
<evidence type="ECO:0000313" key="1">
    <source>
        <dbReference type="EnsemblProtists" id="EOD29198"/>
    </source>
</evidence>
<sequence length="500" mass="53372">MENATSARTRFSQLNLTTEPLLASDGSAGNFFEQAAAAIEACSGSQPDAAAASSDGGTDEDAAKAQALLAGLAEYLGKFPEALRSVLRTWIGARLSGGDQVVSKAADERLHRALVQLVQGGSRPPHTVETGLVGCSDDGALEIHLIGEDNKLKPTPRAFLGLHAAQLSSRPLLSNLLRRVRTRHVHQAADDTDLDLLYVMLADGLLPYAGQARRRRRRTTFPRGRVYEERRDITVLLTLLEQLRRAASREWSDEELLSATEPELAREARHALLPGTTTRSAVCALAARNGPLTLGWAPVTIEVAREWLMNDVGFQPAVINGASVDALEGFMVIVLEAEGGSLNMRLHLTAVLRALGASVTSPLITTALEKIDTASAGAATATEIVLRAAAAFDGSTVGFCRWASRRFAGNMNPRAKIPEESSSLLVDATLVLAALSGVEDEEEQEELVAAILREAQLHCGWALPAELSVATESPRAVASLFVEYFLSGWAEGESSLGDAE</sequence>
<name>A0A0D3K0B3_EMIH1</name>
<organism evidence="1 2">
    <name type="scientific">Emiliania huxleyi (strain CCMP1516)</name>
    <dbReference type="NCBI Taxonomy" id="280463"/>
    <lineage>
        <taxon>Eukaryota</taxon>
        <taxon>Haptista</taxon>
        <taxon>Haptophyta</taxon>
        <taxon>Prymnesiophyceae</taxon>
        <taxon>Isochrysidales</taxon>
        <taxon>Noelaerhabdaceae</taxon>
        <taxon>Emiliania</taxon>
    </lineage>
</organism>
<dbReference type="PaxDb" id="2903-EOD29198"/>
<dbReference type="RefSeq" id="XP_005781627.1">
    <property type="nucleotide sequence ID" value="XM_005781570.1"/>
</dbReference>
<dbReference type="AlphaFoldDB" id="A0A0D3K0B3"/>